<dbReference type="PANTHER" id="PTHR30069:SF29">
    <property type="entry name" value="HEMOGLOBIN AND HEMOGLOBIN-HAPTOGLOBIN-BINDING PROTEIN 1-RELATED"/>
    <property type="match status" value="1"/>
</dbReference>
<dbReference type="Gene3D" id="3.30.1150.10">
    <property type="match status" value="1"/>
</dbReference>
<evidence type="ECO:0000256" key="2">
    <source>
        <dbReference type="ARBA" id="ARBA00004571"/>
    </source>
</evidence>
<keyword evidence="4" id="KW-1134">Transmembrane beta strand</keyword>
<comment type="similarity">
    <text evidence="12">Belongs to the TonB-dependent receptor family.</text>
</comment>
<dbReference type="SUPFAM" id="SSF74653">
    <property type="entry name" value="TolA/TonB C-terminal domain"/>
    <property type="match status" value="1"/>
</dbReference>
<dbReference type="GO" id="GO:0015344">
    <property type="term" value="F:siderophore uptake transmembrane transporter activity"/>
    <property type="evidence" value="ECO:0007669"/>
    <property type="project" value="TreeGrafter"/>
</dbReference>
<dbReference type="InterPro" id="IPR000531">
    <property type="entry name" value="Beta-barrel_TonB"/>
</dbReference>
<dbReference type="Pfam" id="PF03544">
    <property type="entry name" value="TonB_C"/>
    <property type="match status" value="1"/>
</dbReference>
<evidence type="ECO:0000256" key="13">
    <source>
        <dbReference type="SAM" id="MobiDB-lite"/>
    </source>
</evidence>
<evidence type="ECO:0000256" key="10">
    <source>
        <dbReference type="ARBA" id="ARBA00023170"/>
    </source>
</evidence>
<dbReference type="InterPro" id="IPR039426">
    <property type="entry name" value="TonB-dep_rcpt-like"/>
</dbReference>
<feature type="compositionally biased region" description="Low complexity" evidence="13">
    <location>
        <begin position="121"/>
        <end position="142"/>
    </location>
</feature>
<dbReference type="InterPro" id="IPR037682">
    <property type="entry name" value="TonB_C"/>
</dbReference>
<keyword evidence="16" id="KW-1185">Reference proteome</keyword>
<dbReference type="Pfam" id="PF07715">
    <property type="entry name" value="Plug"/>
    <property type="match status" value="1"/>
</dbReference>
<feature type="compositionally biased region" description="Polar residues" evidence="13">
    <location>
        <begin position="1"/>
        <end position="12"/>
    </location>
</feature>
<keyword evidence="6" id="KW-0732">Signal</keyword>
<evidence type="ECO:0000256" key="11">
    <source>
        <dbReference type="ARBA" id="ARBA00023237"/>
    </source>
</evidence>
<dbReference type="PANTHER" id="PTHR30069">
    <property type="entry name" value="TONB-DEPENDENT OUTER MEMBRANE RECEPTOR"/>
    <property type="match status" value="1"/>
</dbReference>
<dbReference type="Gene3D" id="2.40.170.20">
    <property type="entry name" value="TonB-dependent receptor, beta-barrel domain"/>
    <property type="match status" value="1"/>
</dbReference>
<comment type="subcellular location">
    <subcellularLocation>
        <location evidence="2">Cell outer membrane</location>
        <topology evidence="2">Multi-pass membrane protein</topology>
    </subcellularLocation>
    <subcellularLocation>
        <location evidence="1">Membrane</location>
        <topology evidence="1">Single-pass membrane protein</topology>
    </subcellularLocation>
</comment>
<proteinExistence type="inferred from homology"/>
<keyword evidence="5" id="KW-0812">Transmembrane</keyword>
<sequence length="803" mass="87652">MSSTFAFAQQRGNDVGGQPARRKVTKYPVLVTFIQAPYPDEERASGREASVVLEIEIAESGQVTRARVLQGASSAFDEAALAAARQFVFTPAEVDDKPAPSKITYRYDFVWRDVEAAAAPDSASASASGSASVSAPASASSPSPSPDEVRVRGTARARETVAYKVSAGQARRVPGTQGDVLKVVQNLPGVSRPPLASGQLVVWGSAPKDTRTYVDGVEIPALYHGSGLRGTINSDQIASIDLVPGAFSAEYGRGLGGLVRVDTKSIPRGTHGYVGVDTLDGSALVSTELGSRARISVSARQSWLDRVMAWTNARDVGDFFPIPRYRDGQIKATIDLRSHESLDVVVLGSTDDLTRTMPSADPAKTRSEATSSRFWRTYLRYTNVAEDGSTSTVTPFVGQDESELEQSFGQTPTHLEVRADRWGVRASHRMRLEDFLALEGGVDVLGTHSALDRRGSLTLPPREGDVSVFGQAPSDDYAADVWTTNIVNAAPWLIADLKIGPVTLRPGARFDAYLVEGSRQTPRIGATPEIGFSRLESAFDPRVSARWAVTPRMALTAAWGRYHQAPEPEDLSAVFGTPALALSRATHTTFGESIRVTDTLTAEVVGFYKTMNDLVVRSRLVNPMLARSLTQNGEGKSYGVQFLVRQELWKGFFGWVSYAVSRSERRYEGDELWRAFDFDQPHVLSIVASQEIGRLGFGARFRYASGNPRTPVIGSYYDARNDRYDPAFGEQNTIRIPAFWQLDLRVDWTQPLGRGLRLVVFADVQNVTAHENAEEIVYSADFRERSIIRGLPTLAVVGGRLEF</sequence>
<keyword evidence="10 15" id="KW-0675">Receptor</keyword>
<evidence type="ECO:0000256" key="4">
    <source>
        <dbReference type="ARBA" id="ARBA00022452"/>
    </source>
</evidence>
<dbReference type="SUPFAM" id="SSF56935">
    <property type="entry name" value="Porins"/>
    <property type="match status" value="1"/>
</dbReference>
<dbReference type="GO" id="GO:0044718">
    <property type="term" value="P:siderophore transmembrane transport"/>
    <property type="evidence" value="ECO:0007669"/>
    <property type="project" value="TreeGrafter"/>
</dbReference>
<evidence type="ECO:0000256" key="1">
    <source>
        <dbReference type="ARBA" id="ARBA00004167"/>
    </source>
</evidence>
<reference evidence="15 16" key="1">
    <citation type="submission" date="2015-08" db="EMBL/GenBank/DDBJ databases">
        <authorList>
            <person name="Babu N.S."/>
            <person name="Beckwith C.J."/>
            <person name="Beseler K.G."/>
            <person name="Brison A."/>
            <person name="Carone J.V."/>
            <person name="Caskin T.P."/>
            <person name="Diamond M."/>
            <person name="Durham M.E."/>
            <person name="Foxe J.M."/>
            <person name="Go M."/>
            <person name="Henderson B.A."/>
            <person name="Jones I.B."/>
            <person name="McGettigan J.A."/>
            <person name="Micheletti S.J."/>
            <person name="Nasrallah M.E."/>
            <person name="Ortiz D."/>
            <person name="Piller C.R."/>
            <person name="Privatt S.R."/>
            <person name="Schneider S.L."/>
            <person name="Sharp S."/>
            <person name="Smith T.C."/>
            <person name="Stanton J.D."/>
            <person name="Ullery H.E."/>
            <person name="Wilson R.J."/>
            <person name="Serrano M.G."/>
            <person name="Buck G."/>
            <person name="Lee V."/>
            <person name="Wang Y."/>
            <person name="Carvalho R."/>
            <person name="Voegtly L."/>
            <person name="Shi R."/>
            <person name="Duckworth R."/>
            <person name="Johnson A."/>
            <person name="Loviza R."/>
            <person name="Walstead R."/>
            <person name="Shah Z."/>
            <person name="Kiflezghi M."/>
            <person name="Wade K."/>
            <person name="Ball S.L."/>
            <person name="Bradley K.W."/>
            <person name="Asai D.J."/>
            <person name="Bowman C.A."/>
            <person name="Russell D.A."/>
            <person name="Pope W.H."/>
            <person name="Jacobs-Sera D."/>
            <person name="Hendrix R.W."/>
            <person name="Hatfull G.F."/>
        </authorList>
    </citation>
    <scope>NUCLEOTIDE SEQUENCE [LARGE SCALE GENOMIC DNA]</scope>
    <source>
        <strain evidence="15 16">DSM 27648</strain>
    </source>
</reference>
<keyword evidence="3" id="KW-0813">Transport</keyword>
<dbReference type="InterPro" id="IPR006260">
    <property type="entry name" value="TonB/TolA_C"/>
</dbReference>
<evidence type="ECO:0000256" key="5">
    <source>
        <dbReference type="ARBA" id="ARBA00022692"/>
    </source>
</evidence>
<organism evidence="15 16">
    <name type="scientific">Labilithrix luteola</name>
    <dbReference type="NCBI Taxonomy" id="1391654"/>
    <lineage>
        <taxon>Bacteria</taxon>
        <taxon>Pseudomonadati</taxon>
        <taxon>Myxococcota</taxon>
        <taxon>Polyangia</taxon>
        <taxon>Polyangiales</taxon>
        <taxon>Labilitrichaceae</taxon>
        <taxon>Labilithrix</taxon>
    </lineage>
</organism>
<evidence type="ECO:0000313" key="15">
    <source>
        <dbReference type="EMBL" id="AKV01575.1"/>
    </source>
</evidence>
<dbReference type="Gene3D" id="2.170.130.10">
    <property type="entry name" value="TonB-dependent receptor, plug domain"/>
    <property type="match status" value="1"/>
</dbReference>
<evidence type="ECO:0000256" key="12">
    <source>
        <dbReference type="RuleBase" id="RU003357"/>
    </source>
</evidence>
<evidence type="ECO:0000256" key="7">
    <source>
        <dbReference type="ARBA" id="ARBA00022989"/>
    </source>
</evidence>
<evidence type="ECO:0000256" key="3">
    <source>
        <dbReference type="ARBA" id="ARBA00022448"/>
    </source>
</evidence>
<evidence type="ECO:0000259" key="14">
    <source>
        <dbReference type="PROSITE" id="PS52015"/>
    </source>
</evidence>
<dbReference type="InterPro" id="IPR037066">
    <property type="entry name" value="Plug_dom_sf"/>
</dbReference>
<dbReference type="GO" id="GO:0009279">
    <property type="term" value="C:cell outer membrane"/>
    <property type="evidence" value="ECO:0007669"/>
    <property type="project" value="UniProtKB-SubCell"/>
</dbReference>
<dbReference type="KEGG" id="llu:AKJ09_08238"/>
<dbReference type="Pfam" id="PF00593">
    <property type="entry name" value="TonB_dep_Rec_b-barrel"/>
    <property type="match status" value="1"/>
</dbReference>
<evidence type="ECO:0000256" key="8">
    <source>
        <dbReference type="ARBA" id="ARBA00023077"/>
    </source>
</evidence>
<keyword evidence="9 12" id="KW-0472">Membrane</keyword>
<dbReference type="EMBL" id="CP012333">
    <property type="protein sequence ID" value="AKV01575.1"/>
    <property type="molecule type" value="Genomic_DNA"/>
</dbReference>
<evidence type="ECO:0000256" key="9">
    <source>
        <dbReference type="ARBA" id="ARBA00023136"/>
    </source>
</evidence>
<protein>
    <submittedName>
        <fullName evidence="15">TonB family protein / TonB-dependent receptor</fullName>
    </submittedName>
</protein>
<keyword evidence="11" id="KW-0998">Cell outer membrane</keyword>
<feature type="domain" description="TonB C-terminal" evidence="14">
    <location>
        <begin position="23"/>
        <end position="118"/>
    </location>
</feature>
<dbReference type="STRING" id="1391654.AKJ09_08238"/>
<evidence type="ECO:0000256" key="6">
    <source>
        <dbReference type="ARBA" id="ARBA00022729"/>
    </source>
</evidence>
<dbReference type="InterPro" id="IPR036942">
    <property type="entry name" value="Beta-barrel_TonB_sf"/>
</dbReference>
<gene>
    <name evidence="15" type="ORF">AKJ09_08238</name>
</gene>
<keyword evidence="7" id="KW-1133">Transmembrane helix</keyword>
<dbReference type="PROSITE" id="PS52015">
    <property type="entry name" value="TONB_CTD"/>
    <property type="match status" value="1"/>
</dbReference>
<dbReference type="InterPro" id="IPR012910">
    <property type="entry name" value="Plug_dom"/>
</dbReference>
<dbReference type="AlphaFoldDB" id="A0A0K1Q839"/>
<feature type="region of interest" description="Disordered" evidence="13">
    <location>
        <begin position="1"/>
        <end position="20"/>
    </location>
</feature>
<keyword evidence="8 12" id="KW-0798">TonB box</keyword>
<dbReference type="Proteomes" id="UP000064967">
    <property type="component" value="Chromosome"/>
</dbReference>
<name>A0A0K1Q839_9BACT</name>
<dbReference type="RefSeq" id="WP_169928174.1">
    <property type="nucleotide sequence ID" value="NZ_CP012333.1"/>
</dbReference>
<evidence type="ECO:0000313" key="16">
    <source>
        <dbReference type="Proteomes" id="UP000064967"/>
    </source>
</evidence>
<dbReference type="NCBIfam" id="TIGR01352">
    <property type="entry name" value="tonB_Cterm"/>
    <property type="match status" value="1"/>
</dbReference>
<accession>A0A0K1Q839</accession>
<feature type="region of interest" description="Disordered" evidence="13">
    <location>
        <begin position="121"/>
        <end position="153"/>
    </location>
</feature>